<name>A0A0V0GP72_SOLCH</name>
<feature type="non-terminal residue" evidence="2">
    <location>
        <position position="1"/>
    </location>
</feature>
<evidence type="ECO:0000313" key="2">
    <source>
        <dbReference type="EMBL" id="JAP10063.1"/>
    </source>
</evidence>
<keyword evidence="1" id="KW-0812">Transmembrane</keyword>
<dbReference type="EMBL" id="GEDG01033807">
    <property type="protein sequence ID" value="JAP10063.1"/>
    <property type="molecule type" value="Transcribed_RNA"/>
</dbReference>
<organism evidence="2">
    <name type="scientific">Solanum chacoense</name>
    <name type="common">Chaco potato</name>
    <dbReference type="NCBI Taxonomy" id="4108"/>
    <lineage>
        <taxon>Eukaryota</taxon>
        <taxon>Viridiplantae</taxon>
        <taxon>Streptophyta</taxon>
        <taxon>Embryophyta</taxon>
        <taxon>Tracheophyta</taxon>
        <taxon>Spermatophyta</taxon>
        <taxon>Magnoliopsida</taxon>
        <taxon>eudicotyledons</taxon>
        <taxon>Gunneridae</taxon>
        <taxon>Pentapetalae</taxon>
        <taxon>asterids</taxon>
        <taxon>lamiids</taxon>
        <taxon>Solanales</taxon>
        <taxon>Solanaceae</taxon>
        <taxon>Solanoideae</taxon>
        <taxon>Solaneae</taxon>
        <taxon>Solanum</taxon>
    </lineage>
</organism>
<evidence type="ECO:0000256" key="1">
    <source>
        <dbReference type="SAM" id="Phobius"/>
    </source>
</evidence>
<protein>
    <submittedName>
        <fullName evidence="2">Putative ovule protein</fullName>
    </submittedName>
</protein>
<dbReference type="AlphaFoldDB" id="A0A0V0GP72"/>
<keyword evidence="1" id="KW-0472">Membrane</keyword>
<sequence>LFNPCEDKINTPSTPFCITTLFLYYVSTDIDLFSSDKITTFNYLNIRELLLCIILHFFCIILHLQ</sequence>
<keyword evidence="1" id="KW-1133">Transmembrane helix</keyword>
<reference evidence="2" key="1">
    <citation type="submission" date="2015-12" db="EMBL/GenBank/DDBJ databases">
        <title>Gene expression during late stages of embryo sac development: a critical building block for successful pollen-pistil interactions.</title>
        <authorList>
            <person name="Liu Y."/>
            <person name="Joly V."/>
            <person name="Sabar M."/>
            <person name="Matton D.P."/>
        </authorList>
    </citation>
    <scope>NUCLEOTIDE SEQUENCE</scope>
</reference>
<feature type="transmembrane region" description="Helical" evidence="1">
    <location>
        <begin position="44"/>
        <end position="64"/>
    </location>
</feature>
<accession>A0A0V0GP72</accession>
<proteinExistence type="predicted"/>